<dbReference type="GO" id="GO:0055088">
    <property type="term" value="P:lipid homeostasis"/>
    <property type="evidence" value="ECO:0007669"/>
    <property type="project" value="TreeGrafter"/>
</dbReference>
<name>A0A1X7VDM8_AMPQE</name>
<dbReference type="GO" id="GO:0005737">
    <property type="term" value="C:cytoplasm"/>
    <property type="evidence" value="ECO:0007669"/>
    <property type="project" value="TreeGrafter"/>
</dbReference>
<feature type="short sequence motif" description="DGA/G" evidence="2">
    <location>
        <begin position="250"/>
        <end position="252"/>
    </location>
</feature>
<evidence type="ECO:0000256" key="1">
    <source>
        <dbReference type="ARBA" id="ARBA00023098"/>
    </source>
</evidence>
<dbReference type="PROSITE" id="PS51635">
    <property type="entry name" value="PNPLA"/>
    <property type="match status" value="1"/>
</dbReference>
<evidence type="ECO:0000313" key="5">
    <source>
        <dbReference type="EnsemblMetazoa" id="Aqu2.1.37617_001"/>
    </source>
</evidence>
<comment type="caution">
    <text evidence="2">Lacks conserved residue(s) required for the propagation of feature annotation.</text>
</comment>
<dbReference type="PANTHER" id="PTHR12406:SF7">
    <property type="entry name" value="PATATIN-LIKE PHOSPHOLIPASE DOMAIN-CONTAINING PROTEIN 4"/>
    <property type="match status" value="1"/>
</dbReference>
<feature type="active site" description="Proton acceptor" evidence="2">
    <location>
        <position position="250"/>
    </location>
</feature>
<evidence type="ECO:0000256" key="3">
    <source>
        <dbReference type="SAM" id="SignalP"/>
    </source>
</evidence>
<proteinExistence type="predicted"/>
<dbReference type="AlphaFoldDB" id="A0A1X7VDM8"/>
<feature type="domain" description="PNPLA" evidence="4">
    <location>
        <begin position="60"/>
        <end position="263"/>
    </location>
</feature>
<organism evidence="5">
    <name type="scientific">Amphimedon queenslandica</name>
    <name type="common">Sponge</name>
    <dbReference type="NCBI Taxonomy" id="400682"/>
    <lineage>
        <taxon>Eukaryota</taxon>
        <taxon>Metazoa</taxon>
        <taxon>Porifera</taxon>
        <taxon>Demospongiae</taxon>
        <taxon>Heteroscleromorpha</taxon>
        <taxon>Haplosclerida</taxon>
        <taxon>Niphatidae</taxon>
        <taxon>Amphimedon</taxon>
    </lineage>
</organism>
<keyword evidence="3" id="KW-0732">Signal</keyword>
<dbReference type="PANTHER" id="PTHR12406">
    <property type="entry name" value="CALCIUM-INDEPENDENT PHOSPHOLIPASE A2 IPLA2 -RELATED"/>
    <property type="match status" value="1"/>
</dbReference>
<dbReference type="GO" id="GO:0019433">
    <property type="term" value="P:triglyceride catabolic process"/>
    <property type="evidence" value="ECO:0007669"/>
    <property type="project" value="TreeGrafter"/>
</dbReference>
<feature type="signal peptide" evidence="3">
    <location>
        <begin position="1"/>
        <end position="18"/>
    </location>
</feature>
<protein>
    <recommendedName>
        <fullName evidence="4">PNPLA domain-containing protein</fullName>
    </recommendedName>
</protein>
<dbReference type="EnsemblMetazoa" id="Aqu2.1.37617_001">
    <property type="protein sequence ID" value="Aqu2.1.37617_001"/>
    <property type="gene ID" value="Aqu2.1.37617"/>
</dbReference>
<sequence length="297" mass="33243">MNCLFIMNYVLLCNIAHCKVRGWGSLIMNCHFSYHLVLRMRSGNVNKKLSTKMSTTRRAISFAGGGFMTIYHVGVLEAIAEEGARKQKLTKKKKKRRGSKAMIKPSSHDHFAGSILSRLGMLYGASGGAFIAVNIACGMSPKIAMEFIVDLHERAVSFGCCWGRFGTFHPRFQLVRRTREFFEKYLPPDAHKKCSGRVGVSMTVLPSMENKIITEFNTRAELIQALICSGFVPLFSGYKIPKFRGKYCCDGGLSSNLPYSTDPSVITYHHSLVNVIYVHQLIMNPIINVTSLDRLSI</sequence>
<dbReference type="SUPFAM" id="SSF52151">
    <property type="entry name" value="FabD/lysophospholipase-like"/>
    <property type="match status" value="1"/>
</dbReference>
<dbReference type="InterPro" id="IPR002641">
    <property type="entry name" value="PNPLA_dom"/>
</dbReference>
<dbReference type="STRING" id="400682.A0A1X7VDM8"/>
<dbReference type="InParanoid" id="A0A1X7VDM8"/>
<evidence type="ECO:0000259" key="4">
    <source>
        <dbReference type="PROSITE" id="PS51635"/>
    </source>
</evidence>
<feature type="short sequence motif" description="GXSXG" evidence="2">
    <location>
        <begin position="124"/>
        <end position="128"/>
    </location>
</feature>
<feature type="chain" id="PRO_5013072889" description="PNPLA domain-containing protein" evidence="3">
    <location>
        <begin position="19"/>
        <end position="297"/>
    </location>
</feature>
<dbReference type="GO" id="GO:0004806">
    <property type="term" value="F:triacylglycerol lipase activity"/>
    <property type="evidence" value="ECO:0007669"/>
    <property type="project" value="TreeGrafter"/>
</dbReference>
<reference evidence="5" key="1">
    <citation type="submission" date="2017-05" db="UniProtKB">
        <authorList>
            <consortium name="EnsemblMetazoa"/>
        </authorList>
    </citation>
    <scope>IDENTIFICATION</scope>
</reference>
<feature type="active site" description="Nucleophile" evidence="2">
    <location>
        <position position="126"/>
    </location>
</feature>
<evidence type="ECO:0000256" key="2">
    <source>
        <dbReference type="PROSITE-ProRule" id="PRU01161"/>
    </source>
</evidence>
<keyword evidence="2" id="KW-0442">Lipid degradation</keyword>
<accession>A0A1X7VDM8</accession>
<dbReference type="InterPro" id="IPR033562">
    <property type="entry name" value="PLPL"/>
</dbReference>
<dbReference type="Gene3D" id="3.40.1090.10">
    <property type="entry name" value="Cytosolic phospholipase A2 catalytic domain"/>
    <property type="match status" value="2"/>
</dbReference>
<dbReference type="GO" id="GO:0016020">
    <property type="term" value="C:membrane"/>
    <property type="evidence" value="ECO:0007669"/>
    <property type="project" value="TreeGrafter"/>
</dbReference>
<keyword evidence="1 2" id="KW-0443">Lipid metabolism</keyword>
<dbReference type="eggNOG" id="KOG3773">
    <property type="taxonomic scope" value="Eukaryota"/>
</dbReference>
<keyword evidence="2" id="KW-0378">Hydrolase</keyword>
<dbReference type="Pfam" id="PF01734">
    <property type="entry name" value="Patatin"/>
    <property type="match status" value="1"/>
</dbReference>
<dbReference type="GO" id="GO:0005811">
    <property type="term" value="C:lipid droplet"/>
    <property type="evidence" value="ECO:0007669"/>
    <property type="project" value="TreeGrafter"/>
</dbReference>
<dbReference type="OrthoDB" id="197155at2759"/>
<dbReference type="InterPro" id="IPR016035">
    <property type="entry name" value="Acyl_Trfase/lysoPLipase"/>
</dbReference>